<dbReference type="Proteomes" id="UP001383192">
    <property type="component" value="Unassembled WGS sequence"/>
</dbReference>
<proteinExistence type="predicted"/>
<reference evidence="1 2" key="1">
    <citation type="submission" date="2024-01" db="EMBL/GenBank/DDBJ databases">
        <title>A draft genome for a cacao thread blight-causing isolate of Paramarasmius palmivorus.</title>
        <authorList>
            <person name="Baruah I.K."/>
            <person name="Bukari Y."/>
            <person name="Amoako-Attah I."/>
            <person name="Meinhardt L.W."/>
            <person name="Bailey B.A."/>
            <person name="Cohen S.P."/>
        </authorList>
    </citation>
    <scope>NUCLEOTIDE SEQUENCE [LARGE SCALE GENOMIC DNA]</scope>
    <source>
        <strain evidence="1 2">GH-12</strain>
    </source>
</reference>
<accession>A0AAW0C6K1</accession>
<comment type="caution">
    <text evidence="1">The sequence shown here is derived from an EMBL/GenBank/DDBJ whole genome shotgun (WGS) entry which is preliminary data.</text>
</comment>
<gene>
    <name evidence="1" type="ORF">VNI00_012100</name>
</gene>
<keyword evidence="2" id="KW-1185">Reference proteome</keyword>
<protein>
    <submittedName>
        <fullName evidence="1">Uncharacterized protein</fullName>
    </submittedName>
</protein>
<sequence>MAMKFVSRTINGGSYNKVRGNQLNNSHNTTTIIHGNYNHTMVTTREAMERTIYDEFEYIKLGQVIPLETLCTEDLSELELSYRSGRMIGRVKTRVTTRTVAIGQDKDSKLVALMYEGEDAQKVWEHDFQWFSVIKSVRTSESILNNSSTNMHMKGTRIRSIVRHQPIFSNPNADISS</sequence>
<name>A0AAW0C6K1_9AGAR</name>
<dbReference type="EMBL" id="JAYKXP010000055">
    <property type="protein sequence ID" value="KAK7034693.1"/>
    <property type="molecule type" value="Genomic_DNA"/>
</dbReference>
<dbReference type="AlphaFoldDB" id="A0AAW0C6K1"/>
<organism evidence="1 2">
    <name type="scientific">Paramarasmius palmivorus</name>
    <dbReference type="NCBI Taxonomy" id="297713"/>
    <lineage>
        <taxon>Eukaryota</taxon>
        <taxon>Fungi</taxon>
        <taxon>Dikarya</taxon>
        <taxon>Basidiomycota</taxon>
        <taxon>Agaricomycotina</taxon>
        <taxon>Agaricomycetes</taxon>
        <taxon>Agaricomycetidae</taxon>
        <taxon>Agaricales</taxon>
        <taxon>Marasmiineae</taxon>
        <taxon>Marasmiaceae</taxon>
        <taxon>Paramarasmius</taxon>
    </lineage>
</organism>
<evidence type="ECO:0000313" key="2">
    <source>
        <dbReference type="Proteomes" id="UP001383192"/>
    </source>
</evidence>
<evidence type="ECO:0000313" key="1">
    <source>
        <dbReference type="EMBL" id="KAK7034693.1"/>
    </source>
</evidence>